<dbReference type="EMBL" id="JADBDZ010000001">
    <property type="protein sequence ID" value="MBE1536877.1"/>
    <property type="molecule type" value="Genomic_DNA"/>
</dbReference>
<dbReference type="PANTHER" id="PTHR30146:SF153">
    <property type="entry name" value="LACTOSE OPERON REPRESSOR"/>
    <property type="match status" value="1"/>
</dbReference>
<dbReference type="PANTHER" id="PTHR30146">
    <property type="entry name" value="LACI-RELATED TRANSCRIPTIONAL REPRESSOR"/>
    <property type="match status" value="1"/>
</dbReference>
<dbReference type="InterPro" id="IPR010982">
    <property type="entry name" value="Lambda_DNA-bd_dom_sf"/>
</dbReference>
<dbReference type="InterPro" id="IPR028082">
    <property type="entry name" value="Peripla_BP_I"/>
</dbReference>
<feature type="domain" description="HTH lacI-type" evidence="4">
    <location>
        <begin position="18"/>
        <end position="73"/>
    </location>
</feature>
<dbReference type="Proteomes" id="UP000627838">
    <property type="component" value="Unassembled WGS sequence"/>
</dbReference>
<proteinExistence type="predicted"/>
<evidence type="ECO:0000256" key="2">
    <source>
        <dbReference type="ARBA" id="ARBA00023125"/>
    </source>
</evidence>
<dbReference type="Pfam" id="PF00356">
    <property type="entry name" value="LacI"/>
    <property type="match status" value="1"/>
</dbReference>
<dbReference type="SUPFAM" id="SSF47413">
    <property type="entry name" value="lambda repressor-like DNA-binding domains"/>
    <property type="match status" value="1"/>
</dbReference>
<organism evidence="5 6">
    <name type="scientific">Actinomadura algeriensis</name>
    <dbReference type="NCBI Taxonomy" id="1679523"/>
    <lineage>
        <taxon>Bacteria</taxon>
        <taxon>Bacillati</taxon>
        <taxon>Actinomycetota</taxon>
        <taxon>Actinomycetes</taxon>
        <taxon>Streptosporangiales</taxon>
        <taxon>Thermomonosporaceae</taxon>
        <taxon>Actinomadura</taxon>
    </lineage>
</organism>
<dbReference type="SUPFAM" id="SSF53822">
    <property type="entry name" value="Periplasmic binding protein-like I"/>
    <property type="match status" value="1"/>
</dbReference>
<dbReference type="Gene3D" id="3.40.50.2300">
    <property type="match status" value="1"/>
</dbReference>
<keyword evidence="6" id="KW-1185">Reference proteome</keyword>
<keyword evidence="1" id="KW-0805">Transcription regulation</keyword>
<reference evidence="5 6" key="1">
    <citation type="submission" date="2020-10" db="EMBL/GenBank/DDBJ databases">
        <title>Sequencing the genomes of 1000 actinobacteria strains.</title>
        <authorList>
            <person name="Klenk H.-P."/>
        </authorList>
    </citation>
    <scope>NUCLEOTIDE SEQUENCE [LARGE SCALE GENOMIC DNA]</scope>
    <source>
        <strain evidence="5 6">DSM 46744</strain>
    </source>
</reference>
<name>A0ABR9K219_9ACTN</name>
<accession>A0ABR9K219</accession>
<dbReference type="CDD" id="cd01392">
    <property type="entry name" value="HTH_LacI"/>
    <property type="match status" value="1"/>
</dbReference>
<dbReference type="Gene3D" id="1.10.260.40">
    <property type="entry name" value="lambda repressor-like DNA-binding domains"/>
    <property type="match status" value="1"/>
</dbReference>
<gene>
    <name evidence="5" type="ORF">H4W34_006710</name>
</gene>
<evidence type="ECO:0000259" key="4">
    <source>
        <dbReference type="PROSITE" id="PS50932"/>
    </source>
</evidence>
<dbReference type="Pfam" id="PF13377">
    <property type="entry name" value="Peripla_BP_3"/>
    <property type="match status" value="1"/>
</dbReference>
<dbReference type="SMART" id="SM00354">
    <property type="entry name" value="HTH_LACI"/>
    <property type="match status" value="1"/>
</dbReference>
<keyword evidence="3" id="KW-0804">Transcription</keyword>
<dbReference type="GO" id="GO:0003677">
    <property type="term" value="F:DNA binding"/>
    <property type="evidence" value="ECO:0007669"/>
    <property type="project" value="UniProtKB-KW"/>
</dbReference>
<evidence type="ECO:0000313" key="5">
    <source>
        <dbReference type="EMBL" id="MBE1536877.1"/>
    </source>
</evidence>
<keyword evidence="2 5" id="KW-0238">DNA-binding</keyword>
<comment type="caution">
    <text evidence="5">The sequence shown here is derived from an EMBL/GenBank/DDBJ whole genome shotgun (WGS) entry which is preliminary data.</text>
</comment>
<evidence type="ECO:0000256" key="1">
    <source>
        <dbReference type="ARBA" id="ARBA00023015"/>
    </source>
</evidence>
<dbReference type="PROSITE" id="PS50932">
    <property type="entry name" value="HTH_LACI_2"/>
    <property type="match status" value="1"/>
</dbReference>
<protein>
    <submittedName>
        <fullName evidence="5">DNA-binding LacI/PurR family transcriptional regulator</fullName>
    </submittedName>
</protein>
<dbReference type="RefSeq" id="WP_192762855.1">
    <property type="nucleotide sequence ID" value="NZ_JADBDZ010000001.1"/>
</dbReference>
<dbReference type="InterPro" id="IPR000843">
    <property type="entry name" value="HTH_LacI"/>
</dbReference>
<evidence type="ECO:0000256" key="3">
    <source>
        <dbReference type="ARBA" id="ARBA00023163"/>
    </source>
</evidence>
<sequence>MARQPTGEPPSTPRARPATSIDVARLAGVSRATVSHVLNGQIERFSEDTVERVRGAAAELGYVRSAAGRALVMGRSDFIIVVVPYATFIRLQDVIEVISADIEELGFTMVVHFDVARGRGTASNRLQHMVETMRPAGVVDLGGLSLADREAITESGCPVLPRRLPSAVNRWIGTLQVRHLHSRGHTEIAYAFLADARDDPYGRGRASAVAAFCEAEGLAPPSRVHVPIEPEGARRVLRELVQARGWPVGIACYNDKVALALVFAAKGLGLAVPADVAVVGVEGADIGQVVSPRLTTVASDVADSVRPFRAALASAYGGRSAADDAAPPLDDAFFLLLGETT</sequence>
<dbReference type="InterPro" id="IPR046335">
    <property type="entry name" value="LacI/GalR-like_sensor"/>
</dbReference>
<evidence type="ECO:0000313" key="6">
    <source>
        <dbReference type="Proteomes" id="UP000627838"/>
    </source>
</evidence>